<proteinExistence type="predicted"/>
<evidence type="ECO:0000256" key="1">
    <source>
        <dbReference type="SAM" id="MobiDB-lite"/>
    </source>
</evidence>
<evidence type="ECO:0000313" key="3">
    <source>
        <dbReference type="Proteomes" id="UP000619265"/>
    </source>
</evidence>
<protein>
    <recommendedName>
        <fullName evidence="4">Retrotransposon gag domain-containing protein</fullName>
    </recommendedName>
</protein>
<dbReference type="PANTHER" id="PTHR47481:SF22">
    <property type="entry name" value="RETROTRANSPOSON GAG DOMAIN-CONTAINING PROTEIN"/>
    <property type="match status" value="1"/>
</dbReference>
<feature type="compositionally biased region" description="Basic residues" evidence="1">
    <location>
        <begin position="141"/>
        <end position="150"/>
    </location>
</feature>
<evidence type="ECO:0008006" key="4">
    <source>
        <dbReference type="Google" id="ProtNLM"/>
    </source>
</evidence>
<sequence length="164" mass="18576">MPLIAASGTSREAWLKMTRLYANLSRTRVMQLKDNLTSLNRGSKSVTDYLQKVKSTVDELTLVDSPPTNDDLMFYIFNGLGSEFRDIAAPTQTRETPLTFEELHGLLVSHETFLKRFETLQQTTIASANYHQKKVSQSSSHRGKPHRKNTSRSNQLSSQNQNNS</sequence>
<organism evidence="2 3">
    <name type="scientific">Juglans regia</name>
    <name type="common">English walnut</name>
    <dbReference type="NCBI Taxonomy" id="51240"/>
    <lineage>
        <taxon>Eukaryota</taxon>
        <taxon>Viridiplantae</taxon>
        <taxon>Streptophyta</taxon>
        <taxon>Embryophyta</taxon>
        <taxon>Tracheophyta</taxon>
        <taxon>Spermatophyta</taxon>
        <taxon>Magnoliopsida</taxon>
        <taxon>eudicotyledons</taxon>
        <taxon>Gunneridae</taxon>
        <taxon>Pentapetalae</taxon>
        <taxon>rosids</taxon>
        <taxon>fabids</taxon>
        <taxon>Fagales</taxon>
        <taxon>Juglandaceae</taxon>
        <taxon>Juglans</taxon>
    </lineage>
</organism>
<gene>
    <name evidence="2" type="ORF">F2P56_035386</name>
</gene>
<dbReference type="PANTHER" id="PTHR47481">
    <property type="match status" value="1"/>
</dbReference>
<feature type="region of interest" description="Disordered" evidence="1">
    <location>
        <begin position="131"/>
        <end position="164"/>
    </location>
</feature>
<dbReference type="AlphaFoldDB" id="A0A833WSA7"/>
<reference evidence="2" key="2">
    <citation type="submission" date="2020-03" db="EMBL/GenBank/DDBJ databases">
        <title>Walnut 2.0.</title>
        <authorList>
            <person name="Marrano A."/>
            <person name="Britton M."/>
            <person name="Zimin A.V."/>
            <person name="Zaini P.A."/>
            <person name="Workman R."/>
            <person name="Puiu D."/>
            <person name="Bianco L."/>
            <person name="Allen B.J."/>
            <person name="Troggio M."/>
            <person name="Leslie C.A."/>
            <person name="Timp W."/>
            <person name="Dendekar A."/>
            <person name="Salzberg S.L."/>
            <person name="Neale D.B."/>
        </authorList>
    </citation>
    <scope>NUCLEOTIDE SEQUENCE</scope>
    <source>
        <tissue evidence="2">Leaves</tissue>
    </source>
</reference>
<accession>A0A833WSA7</accession>
<dbReference type="Proteomes" id="UP000619265">
    <property type="component" value="Unassembled WGS sequence"/>
</dbReference>
<comment type="caution">
    <text evidence="2">The sequence shown here is derived from an EMBL/GenBank/DDBJ whole genome shotgun (WGS) entry which is preliminary data.</text>
</comment>
<dbReference type="EMBL" id="LIHL02000016">
    <property type="protein sequence ID" value="KAF5442762.1"/>
    <property type="molecule type" value="Genomic_DNA"/>
</dbReference>
<reference evidence="2" key="1">
    <citation type="submission" date="2015-10" db="EMBL/GenBank/DDBJ databases">
        <authorList>
            <person name="Martinez-Garcia P.J."/>
            <person name="Crepeau M.W."/>
            <person name="Puiu D."/>
            <person name="Gonzalez-Ibeas D."/>
            <person name="Whalen J."/>
            <person name="Stevens K."/>
            <person name="Paul R."/>
            <person name="Butterfield T."/>
            <person name="Britton M."/>
            <person name="Reagan R."/>
            <person name="Chakraborty S."/>
            <person name="Walawage S.L."/>
            <person name="Vasquez-Gross H.A."/>
            <person name="Cardeno C."/>
            <person name="Famula R."/>
            <person name="Pratt K."/>
            <person name="Kuruganti S."/>
            <person name="Aradhya M.K."/>
            <person name="Leslie C.A."/>
            <person name="Dandekar A.M."/>
            <person name="Salzberg S.L."/>
            <person name="Wegrzyn J.L."/>
            <person name="Langley C.H."/>
            <person name="Neale D.B."/>
        </authorList>
    </citation>
    <scope>NUCLEOTIDE SEQUENCE</scope>
    <source>
        <tissue evidence="2">Leaves</tissue>
    </source>
</reference>
<feature type="compositionally biased region" description="Polar residues" evidence="1">
    <location>
        <begin position="131"/>
        <end position="140"/>
    </location>
</feature>
<dbReference type="Pfam" id="PF14223">
    <property type="entry name" value="Retrotran_gag_2"/>
    <property type="match status" value="1"/>
</dbReference>
<dbReference type="Gramene" id="Jr16_06180_p1">
    <property type="protein sequence ID" value="cds.Jr16_06180_p1"/>
    <property type="gene ID" value="Jr16_06180"/>
</dbReference>
<name>A0A833WSA7_JUGRE</name>
<feature type="compositionally biased region" description="Low complexity" evidence="1">
    <location>
        <begin position="151"/>
        <end position="164"/>
    </location>
</feature>
<evidence type="ECO:0000313" key="2">
    <source>
        <dbReference type="EMBL" id="KAF5442762.1"/>
    </source>
</evidence>